<proteinExistence type="inferred from homology"/>
<dbReference type="EC" id="4.2.1.17" evidence="3"/>
<dbReference type="PANTHER" id="PTHR42964:SF1">
    <property type="entry name" value="POLYKETIDE BIOSYNTHESIS ENOYL-COA HYDRATASE PKSH-RELATED"/>
    <property type="match status" value="1"/>
</dbReference>
<dbReference type="PATRIC" id="fig|48936.3.peg.2982"/>
<evidence type="ECO:0000256" key="1">
    <source>
        <dbReference type="ARBA" id="ARBA00005254"/>
    </source>
</evidence>
<gene>
    <name evidence="3" type="ORF">NJ75_02967</name>
</gene>
<comment type="caution">
    <text evidence="3">The sequence shown here is derived from an EMBL/GenBank/DDBJ whole genome shotgun (WGS) entry which is preliminary data.</text>
</comment>
<dbReference type="InterPro" id="IPR001753">
    <property type="entry name" value="Enoyl-CoA_hydra/iso"/>
</dbReference>
<dbReference type="Proteomes" id="UP000031338">
    <property type="component" value="Unassembled WGS sequence"/>
</dbReference>
<sequence length="257" mass="27345">MGDEAGTTLRLERDGAVARLLIDRADKRNAFNIAMWQRLPELLAEADADPDVRVLVVKSANGGAFCAGADIAELLANKDDAAWRAANQTAINRAQYELTRFRLPTVAMVEGDCVGGGCGIALACDIRVAGPEARFGITPARLGLVYPLHDVKLLVDLVGPGQARRMLFTGMLLGAEEARDVGLVEELAASEDALVAQLLAASPFSTQAIKGFVRNVLDGQVGDDAESLQVFASAFEGADFREGTTAFVEKRKPVFGK</sequence>
<evidence type="ECO:0000256" key="2">
    <source>
        <dbReference type="RuleBase" id="RU003707"/>
    </source>
</evidence>
<comment type="similarity">
    <text evidence="1 2">Belongs to the enoyl-CoA hydratase/isomerase family.</text>
</comment>
<dbReference type="Gene3D" id="3.90.226.10">
    <property type="entry name" value="2-enoyl-CoA Hydratase, Chain A, domain 1"/>
    <property type="match status" value="1"/>
</dbReference>
<dbReference type="InterPro" id="IPR029045">
    <property type="entry name" value="ClpP/crotonase-like_dom_sf"/>
</dbReference>
<dbReference type="SUPFAM" id="SSF52096">
    <property type="entry name" value="ClpP/crotonase"/>
    <property type="match status" value="1"/>
</dbReference>
<accession>A0A0B8ZFQ8</accession>
<reference evidence="3 4" key="1">
    <citation type="submission" date="2014-10" db="EMBL/GenBank/DDBJ databases">
        <title>Draft genome sequence of Novosphingobium subterraneum DSM 12447.</title>
        <authorList>
            <person name="Gan H.M."/>
            <person name="Gan H.Y."/>
            <person name="Savka M.A."/>
        </authorList>
    </citation>
    <scope>NUCLEOTIDE SEQUENCE [LARGE SCALE GENOMIC DNA]</scope>
    <source>
        <strain evidence="3 4">DSM 12447</strain>
    </source>
</reference>
<dbReference type="STRING" id="48936.NJ75_02967"/>
<protein>
    <submittedName>
        <fullName evidence="3">Enoyl-CoA hydratase</fullName>
        <ecNumber evidence="3">4.2.1.17</ecNumber>
    </submittedName>
</protein>
<dbReference type="CDD" id="cd06558">
    <property type="entry name" value="crotonase-like"/>
    <property type="match status" value="1"/>
</dbReference>
<dbReference type="AlphaFoldDB" id="A0A0B8ZFQ8"/>
<dbReference type="InterPro" id="IPR051683">
    <property type="entry name" value="Enoyl-CoA_Hydratase/Isomerase"/>
</dbReference>
<organism evidence="3 4">
    <name type="scientific">Novosphingobium subterraneum</name>
    <dbReference type="NCBI Taxonomy" id="48936"/>
    <lineage>
        <taxon>Bacteria</taxon>
        <taxon>Pseudomonadati</taxon>
        <taxon>Pseudomonadota</taxon>
        <taxon>Alphaproteobacteria</taxon>
        <taxon>Sphingomonadales</taxon>
        <taxon>Sphingomonadaceae</taxon>
        <taxon>Novosphingobium</taxon>
    </lineage>
</organism>
<dbReference type="PROSITE" id="PS00166">
    <property type="entry name" value="ENOYL_COA_HYDRATASE"/>
    <property type="match status" value="1"/>
</dbReference>
<dbReference type="Gene3D" id="1.10.12.10">
    <property type="entry name" value="Lyase 2-enoyl-coa Hydratase, Chain A, domain 2"/>
    <property type="match status" value="1"/>
</dbReference>
<dbReference type="Pfam" id="PF00378">
    <property type="entry name" value="ECH_1"/>
    <property type="match status" value="1"/>
</dbReference>
<dbReference type="RefSeq" id="WP_039335702.1">
    <property type="nucleotide sequence ID" value="NZ_JRVC01000014.1"/>
</dbReference>
<dbReference type="PANTHER" id="PTHR42964">
    <property type="entry name" value="ENOYL-COA HYDRATASE"/>
    <property type="match status" value="1"/>
</dbReference>
<keyword evidence="3" id="KW-0456">Lyase</keyword>
<dbReference type="EMBL" id="JRVC01000014">
    <property type="protein sequence ID" value="KHS45041.1"/>
    <property type="molecule type" value="Genomic_DNA"/>
</dbReference>
<name>A0A0B8ZFQ8_9SPHN</name>
<dbReference type="InterPro" id="IPR018376">
    <property type="entry name" value="Enoyl-CoA_hyd/isom_CS"/>
</dbReference>
<evidence type="ECO:0000313" key="4">
    <source>
        <dbReference type="Proteomes" id="UP000031338"/>
    </source>
</evidence>
<evidence type="ECO:0000313" key="3">
    <source>
        <dbReference type="EMBL" id="KHS45041.1"/>
    </source>
</evidence>
<dbReference type="GO" id="GO:0004300">
    <property type="term" value="F:enoyl-CoA hydratase activity"/>
    <property type="evidence" value="ECO:0007669"/>
    <property type="project" value="UniProtKB-EC"/>
</dbReference>
<keyword evidence="4" id="KW-1185">Reference proteome</keyword>
<dbReference type="InterPro" id="IPR014748">
    <property type="entry name" value="Enoyl-CoA_hydra_C"/>
</dbReference>